<dbReference type="RefSeq" id="WP_181905445.1">
    <property type="nucleotide sequence ID" value="NZ_QRDW01000010.1"/>
</dbReference>
<dbReference type="Gene3D" id="2.160.10.10">
    <property type="entry name" value="Hexapeptide repeat proteins"/>
    <property type="match status" value="1"/>
</dbReference>
<evidence type="ECO:0000313" key="4">
    <source>
        <dbReference type="EMBL" id="RED46171.1"/>
    </source>
</evidence>
<dbReference type="AlphaFoldDB" id="A0A3D9HAG5"/>
<protein>
    <submittedName>
        <fullName evidence="4">Acetyltransferase EpsM</fullName>
    </submittedName>
</protein>
<evidence type="ECO:0000313" key="5">
    <source>
        <dbReference type="Proteomes" id="UP000256845"/>
    </source>
</evidence>
<feature type="binding site" evidence="3">
    <location>
        <position position="147"/>
    </location>
    <ligand>
        <name>acetyl-CoA</name>
        <dbReference type="ChEBI" id="CHEBI:57288"/>
    </ligand>
</feature>
<dbReference type="InterPro" id="IPR020019">
    <property type="entry name" value="AcTrfase_PglD-like"/>
</dbReference>
<comment type="similarity">
    <text evidence="1">Belongs to the transferase hexapeptide repeat family.</text>
</comment>
<feature type="site" description="Increases basicity of active site His" evidence="2">
    <location>
        <position position="139"/>
    </location>
</feature>
<dbReference type="EMBL" id="QRDW01000010">
    <property type="protein sequence ID" value="RED46171.1"/>
    <property type="molecule type" value="Genomic_DNA"/>
</dbReference>
<dbReference type="GO" id="GO:0016740">
    <property type="term" value="F:transferase activity"/>
    <property type="evidence" value="ECO:0007669"/>
    <property type="project" value="UniProtKB-KW"/>
</dbReference>
<keyword evidence="5" id="KW-1185">Reference proteome</keyword>
<dbReference type="PANTHER" id="PTHR43300:SF7">
    <property type="entry name" value="UDP-N-ACETYLBACILLOSAMINE N-ACETYLTRANSFERASE"/>
    <property type="match status" value="1"/>
</dbReference>
<dbReference type="PANTHER" id="PTHR43300">
    <property type="entry name" value="ACETYLTRANSFERASE"/>
    <property type="match status" value="1"/>
</dbReference>
<gene>
    <name evidence="4" type="ORF">DFP90_11080</name>
</gene>
<dbReference type="Proteomes" id="UP000256845">
    <property type="component" value="Unassembled WGS sequence"/>
</dbReference>
<sequence length="192" mass="19210">MIRPGDNIILFGAGGHAKGLVEIITTHGGKIAGYTGPEKSHWLDAPWLGGDDQAVPEMGPLVLGFGAVTPAALATRLNLLEKFRFRGFTAPAVISPDAIISPSATLGAGSQILPGAIIHAQATIGDGAIINSGAIVEHDVQIADGAHVAPGAIILGGAMIGKHAMIGAGAVILPGAEVAPETLIAANTRFGA</sequence>
<feature type="active site" description="Proton acceptor" evidence="2">
    <location>
        <position position="138"/>
    </location>
</feature>
<name>A0A3D9HAG5_9PROT</name>
<dbReference type="InterPro" id="IPR001451">
    <property type="entry name" value="Hexapep"/>
</dbReference>
<dbReference type="InterPro" id="IPR011004">
    <property type="entry name" value="Trimer_LpxA-like_sf"/>
</dbReference>
<keyword evidence="4" id="KW-0808">Transferase</keyword>
<organism evidence="4 5">
    <name type="scientific">Aestuariispira insulae</name>
    <dbReference type="NCBI Taxonomy" id="1461337"/>
    <lineage>
        <taxon>Bacteria</taxon>
        <taxon>Pseudomonadati</taxon>
        <taxon>Pseudomonadota</taxon>
        <taxon>Alphaproteobacteria</taxon>
        <taxon>Rhodospirillales</taxon>
        <taxon>Kiloniellaceae</taxon>
        <taxon>Aestuariispira</taxon>
    </lineage>
</organism>
<evidence type="ECO:0000256" key="3">
    <source>
        <dbReference type="PIRSR" id="PIRSR620019-2"/>
    </source>
</evidence>
<dbReference type="Gene3D" id="3.40.50.20">
    <property type="match status" value="1"/>
</dbReference>
<dbReference type="Pfam" id="PF00132">
    <property type="entry name" value="Hexapep"/>
    <property type="match status" value="1"/>
</dbReference>
<evidence type="ECO:0000256" key="1">
    <source>
        <dbReference type="ARBA" id="ARBA00007274"/>
    </source>
</evidence>
<proteinExistence type="inferred from homology"/>
<dbReference type="CDD" id="cd03360">
    <property type="entry name" value="LbH_AT_putative"/>
    <property type="match status" value="1"/>
</dbReference>
<dbReference type="InterPro" id="IPR050179">
    <property type="entry name" value="Trans_hexapeptide_repeat"/>
</dbReference>
<evidence type="ECO:0000256" key="2">
    <source>
        <dbReference type="PIRSR" id="PIRSR620019-1"/>
    </source>
</evidence>
<dbReference type="SUPFAM" id="SSF51161">
    <property type="entry name" value="Trimeric LpxA-like enzymes"/>
    <property type="match status" value="1"/>
</dbReference>
<comment type="caution">
    <text evidence="4">The sequence shown here is derived from an EMBL/GenBank/DDBJ whole genome shotgun (WGS) entry which is preliminary data.</text>
</comment>
<accession>A0A3D9HAG5</accession>
<reference evidence="4 5" key="1">
    <citation type="submission" date="2018-07" db="EMBL/GenBank/DDBJ databases">
        <title>Genomic Encyclopedia of Type Strains, Phase III (KMG-III): the genomes of soil and plant-associated and newly described type strains.</title>
        <authorList>
            <person name="Whitman W."/>
        </authorList>
    </citation>
    <scope>NUCLEOTIDE SEQUENCE [LARGE SCALE GENOMIC DNA]</scope>
    <source>
        <strain evidence="4 5">CECT 8488</strain>
    </source>
</reference>